<evidence type="ECO:0000256" key="1">
    <source>
        <dbReference type="SAM" id="Phobius"/>
    </source>
</evidence>
<evidence type="ECO:0008006" key="4">
    <source>
        <dbReference type="Google" id="ProtNLM"/>
    </source>
</evidence>
<feature type="transmembrane region" description="Helical" evidence="1">
    <location>
        <begin position="73"/>
        <end position="91"/>
    </location>
</feature>
<feature type="transmembrane region" description="Helical" evidence="1">
    <location>
        <begin position="332"/>
        <end position="352"/>
    </location>
</feature>
<feature type="transmembrane region" description="Helical" evidence="1">
    <location>
        <begin position="168"/>
        <end position="198"/>
    </location>
</feature>
<feature type="transmembrane region" description="Helical" evidence="1">
    <location>
        <begin position="364"/>
        <end position="381"/>
    </location>
</feature>
<keyword evidence="1" id="KW-1133">Transmembrane helix</keyword>
<sequence length="538" mass="63131">MAILKKHYLVIFLFILSFFQLKSFYNSFWPRSHDGIYHAIRIKEYFYELTGGQVPVRWANNLDNRYGLPLFNYIYPGPYLLSSLPMFLGFNEISSYKIIIFFAYFLGLTGIYSLYYRQNKYLAAAAALIFGLTPYIFLDIFVRGAFGEFLAIAFMPWAIYGFTYRHRLISVLSLFFVLICHNFLGLIFLLFIIANLIWNASFTRFTLKNIFFSLGLSAFFLIPMIVERKFIISGLTNNFTFDYRQHFLFFPQLIYGKWDYWYSNPGPVDGMSFQLGFANLVIILFSLLSLPFLKKKRLLIFLLISLFFFLILTLSPSQFIWNLITPLQMLQFPWRLLFIPTLVFPLIFFESLFNHSKLKLPSKYLFAIFLIILAMINVRNYRRPMEYIPQEKYQILLNDEGQKSTTSSRDEISPIWSKTVKTNGNRVIDVTRGGEVLVQINSNAMYFDITSQSPVTEITILKNYFPGWKLQNRQNLEEVSIKPDQNGDVLAFLPKGSYVYKYFQTKTEIFSNLISLSIFLLLLLISIKEFVQKKYGKN</sequence>
<keyword evidence="1" id="KW-0472">Membrane</keyword>
<feature type="transmembrane region" description="Helical" evidence="1">
    <location>
        <begin position="300"/>
        <end position="320"/>
    </location>
</feature>
<evidence type="ECO:0000313" key="2">
    <source>
        <dbReference type="EMBL" id="KKQ50742.1"/>
    </source>
</evidence>
<name>A0A0G0I897_9BACT</name>
<keyword evidence="1" id="KW-0812">Transmembrane</keyword>
<feature type="transmembrane region" description="Helical" evidence="1">
    <location>
        <begin position="271"/>
        <end position="293"/>
    </location>
</feature>
<organism evidence="2 3">
    <name type="scientific">Candidatus Shapirobacteria bacterium GW2011_GWE1_38_10</name>
    <dbReference type="NCBI Taxonomy" id="1618488"/>
    <lineage>
        <taxon>Bacteria</taxon>
        <taxon>Candidatus Shapironibacteriota</taxon>
    </lineage>
</organism>
<protein>
    <recommendedName>
        <fullName evidence="4">Membrane protein 6-pyruvoyl-tetrahydropterin synthase-related domain-containing protein</fullName>
    </recommendedName>
</protein>
<dbReference type="AlphaFoldDB" id="A0A0G0I897"/>
<dbReference type="EMBL" id="LBTX01000002">
    <property type="protein sequence ID" value="KKQ50742.1"/>
    <property type="molecule type" value="Genomic_DNA"/>
</dbReference>
<reference evidence="2 3" key="1">
    <citation type="journal article" date="2015" name="Nature">
        <title>rRNA introns, odd ribosomes, and small enigmatic genomes across a large radiation of phyla.</title>
        <authorList>
            <person name="Brown C.T."/>
            <person name="Hug L.A."/>
            <person name="Thomas B.C."/>
            <person name="Sharon I."/>
            <person name="Castelle C.J."/>
            <person name="Singh A."/>
            <person name="Wilkins M.J."/>
            <person name="Williams K.H."/>
            <person name="Banfield J.F."/>
        </authorList>
    </citation>
    <scope>NUCLEOTIDE SEQUENCE [LARGE SCALE GENOMIC DNA]</scope>
</reference>
<comment type="caution">
    <text evidence="2">The sequence shown here is derived from an EMBL/GenBank/DDBJ whole genome shotgun (WGS) entry which is preliminary data.</text>
</comment>
<gene>
    <name evidence="2" type="ORF">US68_C0002G0019</name>
</gene>
<feature type="transmembrane region" description="Helical" evidence="1">
    <location>
        <begin position="98"/>
        <end position="115"/>
    </location>
</feature>
<dbReference type="PATRIC" id="fig|1618488.3.peg.102"/>
<feature type="transmembrane region" description="Helical" evidence="1">
    <location>
        <begin position="210"/>
        <end position="226"/>
    </location>
</feature>
<feature type="transmembrane region" description="Helical" evidence="1">
    <location>
        <begin position="145"/>
        <end position="162"/>
    </location>
</feature>
<feature type="transmembrane region" description="Helical" evidence="1">
    <location>
        <begin position="121"/>
        <end position="138"/>
    </location>
</feature>
<feature type="transmembrane region" description="Helical" evidence="1">
    <location>
        <begin position="509"/>
        <end position="527"/>
    </location>
</feature>
<feature type="transmembrane region" description="Helical" evidence="1">
    <location>
        <begin position="7"/>
        <end position="25"/>
    </location>
</feature>
<evidence type="ECO:0000313" key="3">
    <source>
        <dbReference type="Proteomes" id="UP000034231"/>
    </source>
</evidence>
<proteinExistence type="predicted"/>
<accession>A0A0G0I897</accession>
<dbReference type="Proteomes" id="UP000034231">
    <property type="component" value="Unassembled WGS sequence"/>
</dbReference>